<evidence type="ECO:0000313" key="8">
    <source>
        <dbReference type="Proteomes" id="UP000694255"/>
    </source>
</evidence>
<keyword evidence="1" id="KW-0732">Signal</keyword>
<sequence length="300" mass="33735">MNFTLRQSAKIILRKVTILFLILILLVATITVIESKQNDTLYEAGSHILDSISHISFEAPREETNPQQQQQQQQEQPEHEHEEHKEEAELDPCTVIHPVSKGFIDLRGLSSISNEGKPLPWASRGYDSGNNYTIGICSNPFKKSHDGHNNEIKDGVEANKIGAFYIDNETNKYVSMGEFSTTPKFRGRKLTLTYENGAYCNALDSKSGQRLRKSTILTFTCDREMMAKAQVSFVGSSNDCSYFFEVRSHHACPTAGKENTTGAVWIFLLIVLAAIMVYFSGGFLYKQMKKIKSNPTKGKH</sequence>
<dbReference type="GO" id="GO:0007034">
    <property type="term" value="P:vacuolar transport"/>
    <property type="evidence" value="ECO:0007669"/>
    <property type="project" value="TreeGrafter"/>
</dbReference>
<name>A0A8J5QGG7_9ASCO</name>
<dbReference type="SMART" id="SM01404">
    <property type="entry name" value="CIMR"/>
    <property type="match status" value="1"/>
</dbReference>
<accession>A0A8J5QGG7</accession>
<protein>
    <submittedName>
        <fullName evidence="7">MRL1</fullName>
    </submittedName>
</protein>
<evidence type="ECO:0000256" key="3">
    <source>
        <dbReference type="ARBA" id="ARBA00023180"/>
    </source>
</evidence>
<evidence type="ECO:0000256" key="4">
    <source>
        <dbReference type="SAM" id="MobiDB-lite"/>
    </source>
</evidence>
<dbReference type="AlphaFoldDB" id="A0A8J5QGG7"/>
<dbReference type="Proteomes" id="UP000694255">
    <property type="component" value="Unassembled WGS sequence"/>
</dbReference>
<keyword evidence="5" id="KW-0812">Transmembrane</keyword>
<feature type="compositionally biased region" description="Low complexity" evidence="4">
    <location>
        <begin position="65"/>
        <end position="75"/>
    </location>
</feature>
<gene>
    <name evidence="7" type="ORF">J8A68_005708</name>
</gene>
<evidence type="ECO:0000313" key="7">
    <source>
        <dbReference type="EMBL" id="KAG7660746.1"/>
    </source>
</evidence>
<organism evidence="7 8">
    <name type="scientific">[Candida] subhashii</name>
    <dbReference type="NCBI Taxonomy" id="561895"/>
    <lineage>
        <taxon>Eukaryota</taxon>
        <taxon>Fungi</taxon>
        <taxon>Dikarya</taxon>
        <taxon>Ascomycota</taxon>
        <taxon>Saccharomycotina</taxon>
        <taxon>Pichiomycetes</taxon>
        <taxon>Debaryomycetaceae</taxon>
        <taxon>Spathaspora</taxon>
    </lineage>
</organism>
<dbReference type="RefSeq" id="XP_049260979.1">
    <property type="nucleotide sequence ID" value="XM_049409803.1"/>
</dbReference>
<keyword evidence="8" id="KW-1185">Reference proteome</keyword>
<feature type="transmembrane region" description="Helical" evidence="5">
    <location>
        <begin position="12"/>
        <end position="33"/>
    </location>
</feature>
<keyword evidence="3" id="KW-0325">Glycoprotein</keyword>
<dbReference type="PANTHER" id="PTHR15071:SF0">
    <property type="entry name" value="MANNOSE 6-PHOSPHATE RECEPTOR-LIKE PROTEIN 1"/>
    <property type="match status" value="1"/>
</dbReference>
<dbReference type="PROSITE" id="PS51914">
    <property type="entry name" value="MRH"/>
    <property type="match status" value="1"/>
</dbReference>
<feature type="domain" description="MRH" evidence="6">
    <location>
        <begin position="91"/>
        <end position="254"/>
    </location>
</feature>
<feature type="transmembrane region" description="Helical" evidence="5">
    <location>
        <begin position="262"/>
        <end position="285"/>
    </location>
</feature>
<dbReference type="Pfam" id="PF02157">
    <property type="entry name" value="Man-6-P_recep"/>
    <property type="match status" value="1"/>
</dbReference>
<dbReference type="GO" id="GO:0005770">
    <property type="term" value="C:late endosome"/>
    <property type="evidence" value="ECO:0007669"/>
    <property type="project" value="TreeGrafter"/>
</dbReference>
<dbReference type="EMBL" id="JAGSYN010000274">
    <property type="protein sequence ID" value="KAG7660746.1"/>
    <property type="molecule type" value="Genomic_DNA"/>
</dbReference>
<dbReference type="InterPro" id="IPR028927">
    <property type="entry name" value="Man-6-P_rcpt"/>
</dbReference>
<evidence type="ECO:0000259" key="6">
    <source>
        <dbReference type="PROSITE" id="PS51914"/>
    </source>
</evidence>
<feature type="region of interest" description="Disordered" evidence="4">
    <location>
        <begin position="60"/>
        <end position="91"/>
    </location>
</feature>
<proteinExistence type="predicted"/>
<reference evidence="7 8" key="1">
    <citation type="journal article" date="2021" name="DNA Res.">
        <title>Genome analysis of Candida subhashii reveals its hybrid nature and dual mitochondrial genome conformations.</title>
        <authorList>
            <person name="Mixao V."/>
            <person name="Hegedusova E."/>
            <person name="Saus E."/>
            <person name="Pryszcz L.P."/>
            <person name="Cillingova A."/>
            <person name="Nosek J."/>
            <person name="Gabaldon T."/>
        </authorList>
    </citation>
    <scope>NUCLEOTIDE SEQUENCE [LARGE SCALE GENOMIC DNA]</scope>
    <source>
        <strain evidence="7 8">CBS 10753</strain>
    </source>
</reference>
<keyword evidence="5" id="KW-0472">Membrane</keyword>
<dbReference type="GeneID" id="73472508"/>
<comment type="caution">
    <text evidence="7">The sequence shown here is derived from an EMBL/GenBank/DDBJ whole genome shotgun (WGS) entry which is preliminary data.</text>
</comment>
<feature type="compositionally biased region" description="Basic and acidic residues" evidence="4">
    <location>
        <begin position="76"/>
        <end position="87"/>
    </location>
</feature>
<keyword evidence="5" id="KW-1133">Transmembrane helix</keyword>
<evidence type="ECO:0000256" key="5">
    <source>
        <dbReference type="SAM" id="Phobius"/>
    </source>
</evidence>
<keyword evidence="2" id="KW-1015">Disulfide bond</keyword>
<evidence type="ECO:0000256" key="1">
    <source>
        <dbReference type="ARBA" id="ARBA00022729"/>
    </source>
</evidence>
<dbReference type="GO" id="GO:0000139">
    <property type="term" value="C:Golgi membrane"/>
    <property type="evidence" value="ECO:0007669"/>
    <property type="project" value="UniProtKB-SubCell"/>
</dbReference>
<dbReference type="OrthoDB" id="4504960at2759"/>
<dbReference type="InterPro" id="IPR044865">
    <property type="entry name" value="MRH_dom"/>
</dbReference>
<dbReference type="PANTHER" id="PTHR15071">
    <property type="entry name" value="MANNOSE-6-PHOSPHATE RECEPTOR FAMILY MEMBER"/>
    <property type="match status" value="1"/>
</dbReference>
<evidence type="ECO:0000256" key="2">
    <source>
        <dbReference type="ARBA" id="ARBA00023157"/>
    </source>
</evidence>